<accession>A0A1H1GYQ3</accession>
<gene>
    <name evidence="1" type="ORF">SAMN05445850_3164</name>
</gene>
<keyword evidence="2" id="KW-1185">Reference proteome</keyword>
<evidence type="ECO:0000313" key="1">
    <source>
        <dbReference type="EMBL" id="SDR18324.1"/>
    </source>
</evidence>
<proteinExistence type="predicted"/>
<name>A0A1H1GYQ3_9BURK</name>
<evidence type="ECO:0008006" key="3">
    <source>
        <dbReference type="Google" id="ProtNLM"/>
    </source>
</evidence>
<protein>
    <recommendedName>
        <fullName evidence="3">DUF2971 domain-containing protein</fullName>
    </recommendedName>
</protein>
<sequence length="377" mass="43713">MRKIPVVMKDGMGRPDWPEGEAWPPLDENIVGVVCNGKEYIIYEEGDDLPPQLKTSVRFLRDIPDDTVVWRYMQDDRFLDLLKKQAIYFTPGYKLRRGEDYELRVPVRLAETEAAYRGELLSSWISDSDELARRLAAEEWSDDAKYLCMKGISCWHVNPVENHAMWQIYVGKERSGVAIKSTVGRLKRAIDTRKRYVHADMVTYIDYSDGTYERHPSATGYERIYSKSHFYRFENELRIVYDYPGFAWEYDDPQQRQALLKERPPARFAHTDLSHFLTNFPYVPVNLHELILEVVVRGVGSSTYLDEVKAIAKQYLSPDTTIVASAVYKWPNDDLVPFHYDPTHFSQQDNNVKKVRHPSNPVVVLSSSAIKTSTTSR</sequence>
<evidence type="ECO:0000313" key="2">
    <source>
        <dbReference type="Proteomes" id="UP000199365"/>
    </source>
</evidence>
<reference evidence="2" key="1">
    <citation type="submission" date="2016-10" db="EMBL/GenBank/DDBJ databases">
        <authorList>
            <person name="Varghese N."/>
            <person name="Submissions S."/>
        </authorList>
    </citation>
    <scope>NUCLEOTIDE SEQUENCE [LARGE SCALE GENOMIC DNA]</scope>
    <source>
        <strain evidence="2">DUS833</strain>
    </source>
</reference>
<dbReference type="EMBL" id="FNKX01000001">
    <property type="protein sequence ID" value="SDR18324.1"/>
    <property type="molecule type" value="Genomic_DNA"/>
</dbReference>
<dbReference type="Proteomes" id="UP000199365">
    <property type="component" value="Unassembled WGS sequence"/>
</dbReference>
<organism evidence="1 2">
    <name type="scientific">Paraburkholderia tuberum</name>
    <dbReference type="NCBI Taxonomy" id="157910"/>
    <lineage>
        <taxon>Bacteria</taxon>
        <taxon>Pseudomonadati</taxon>
        <taxon>Pseudomonadota</taxon>
        <taxon>Betaproteobacteria</taxon>
        <taxon>Burkholderiales</taxon>
        <taxon>Burkholderiaceae</taxon>
        <taxon>Paraburkholderia</taxon>
    </lineage>
</organism>
<dbReference type="RefSeq" id="WP_090804508.1">
    <property type="nucleotide sequence ID" value="NZ_FNKX01000001.1"/>
</dbReference>
<dbReference type="AlphaFoldDB" id="A0A1H1GYQ3"/>